<keyword evidence="2" id="KW-0812">Transmembrane</keyword>
<organism evidence="3 4">
    <name type="scientific">Artemisia annua</name>
    <name type="common">Sweet wormwood</name>
    <dbReference type="NCBI Taxonomy" id="35608"/>
    <lineage>
        <taxon>Eukaryota</taxon>
        <taxon>Viridiplantae</taxon>
        <taxon>Streptophyta</taxon>
        <taxon>Embryophyta</taxon>
        <taxon>Tracheophyta</taxon>
        <taxon>Spermatophyta</taxon>
        <taxon>Magnoliopsida</taxon>
        <taxon>eudicotyledons</taxon>
        <taxon>Gunneridae</taxon>
        <taxon>Pentapetalae</taxon>
        <taxon>asterids</taxon>
        <taxon>campanulids</taxon>
        <taxon>Asterales</taxon>
        <taxon>Asteraceae</taxon>
        <taxon>Asteroideae</taxon>
        <taxon>Anthemideae</taxon>
        <taxon>Artemisiinae</taxon>
        <taxon>Artemisia</taxon>
    </lineage>
</organism>
<dbReference type="STRING" id="35608.A0A2U1N469"/>
<protein>
    <submittedName>
        <fullName evidence="3">Nucleic acid-binding, OB-fold protein</fullName>
    </submittedName>
</protein>
<dbReference type="PANTHER" id="PTHR47165:SF4">
    <property type="entry name" value="OS03G0429900 PROTEIN"/>
    <property type="match status" value="1"/>
</dbReference>
<evidence type="ECO:0000313" key="4">
    <source>
        <dbReference type="Proteomes" id="UP000245207"/>
    </source>
</evidence>
<dbReference type="SUPFAM" id="SSF50249">
    <property type="entry name" value="Nucleic acid-binding proteins"/>
    <property type="match status" value="1"/>
</dbReference>
<evidence type="ECO:0000256" key="2">
    <source>
        <dbReference type="SAM" id="Phobius"/>
    </source>
</evidence>
<comment type="caution">
    <text evidence="3">The sequence shown here is derived from an EMBL/GenBank/DDBJ whole genome shotgun (WGS) entry which is preliminary data.</text>
</comment>
<dbReference type="Proteomes" id="UP000245207">
    <property type="component" value="Unassembled WGS sequence"/>
</dbReference>
<evidence type="ECO:0000256" key="1">
    <source>
        <dbReference type="SAM" id="MobiDB-lite"/>
    </source>
</evidence>
<reference evidence="3 4" key="1">
    <citation type="journal article" date="2018" name="Mol. Plant">
        <title>The genome of Artemisia annua provides insight into the evolution of Asteraceae family and artemisinin biosynthesis.</title>
        <authorList>
            <person name="Shen Q."/>
            <person name="Zhang L."/>
            <person name="Liao Z."/>
            <person name="Wang S."/>
            <person name="Yan T."/>
            <person name="Shi P."/>
            <person name="Liu M."/>
            <person name="Fu X."/>
            <person name="Pan Q."/>
            <person name="Wang Y."/>
            <person name="Lv Z."/>
            <person name="Lu X."/>
            <person name="Zhang F."/>
            <person name="Jiang W."/>
            <person name="Ma Y."/>
            <person name="Chen M."/>
            <person name="Hao X."/>
            <person name="Li L."/>
            <person name="Tang Y."/>
            <person name="Lv G."/>
            <person name="Zhou Y."/>
            <person name="Sun X."/>
            <person name="Brodelius P.E."/>
            <person name="Rose J.K.C."/>
            <person name="Tang K."/>
        </authorList>
    </citation>
    <scope>NUCLEOTIDE SEQUENCE [LARGE SCALE GENOMIC DNA]</scope>
    <source>
        <strain evidence="4">cv. Huhao1</strain>
        <tissue evidence="3">Leaf</tissue>
    </source>
</reference>
<feature type="region of interest" description="Disordered" evidence="1">
    <location>
        <begin position="309"/>
        <end position="340"/>
    </location>
</feature>
<proteinExistence type="predicted"/>
<name>A0A2U1N469_ARTAN</name>
<gene>
    <name evidence="3" type="ORF">CTI12_AA307610</name>
</gene>
<feature type="compositionally biased region" description="Polar residues" evidence="1">
    <location>
        <begin position="310"/>
        <end position="340"/>
    </location>
</feature>
<keyword evidence="2" id="KW-0472">Membrane</keyword>
<dbReference type="InterPro" id="IPR012340">
    <property type="entry name" value="NA-bd_OB-fold"/>
</dbReference>
<dbReference type="PANTHER" id="PTHR47165">
    <property type="entry name" value="OS03G0429900 PROTEIN"/>
    <property type="match status" value="1"/>
</dbReference>
<dbReference type="AlphaFoldDB" id="A0A2U1N469"/>
<accession>A0A2U1N469</accession>
<feature type="transmembrane region" description="Helical" evidence="2">
    <location>
        <begin position="123"/>
        <end position="144"/>
    </location>
</feature>
<sequence>MKTKGKAKIRTNTFQNVCPNVSDIVTQPNVVASVDAPSHCTGVLDGFEEQRGFCTLPSFKRKLGDTSLQVESTYSKRLAYEVGDLALTNDVCIGAATPVERNAEARATLAIPFSGVHDRPSTIAGFSLPVSFIVTLVVFGFAWFPHSWILCFIGACSGPLLLDFVSGTASRQVVEPVTTPFIHINNDGKRILDVSAEGVGCDKPRVKRLRRQPRASASYQEPLGLANVGDQPSCSHTGDCLTNLPADVQRPPAVPTVPAGTYTSDTFMVSPPTSVVNNYEDTTRAVDTGMPQGAAPSCGTTCSLGHENLQPANDQPTTTTASQCAGRTSEQPQQNCSVESSHLGPPTEYRCFGPCTCVCSNCQATFWYEERLSSSTRRTGPLYHRCCHGGKVQLYIPHDYPDNNGHNVLRQDIGEGLIDLLDHHNALVQLFRTARDKLQEADVPEFKVRLFSVIGSAQHELPTADAIGAIVFDSGPETEAEFDIIVEAHSGEPQRISRLYPCYMALHFPLLFVYGEQGYHTDLRLIDTRGMDQDSDKRITMADTQAQASTSIQQAEDRARAKGKQVIVEEEPTDIMNLKPEDLGKPLDLKVYRKWISKNIPDPSPTGICFMLLDKQGGAIQASGQLPDMRQLDTRLQLDGCYRIQGYGCKRTDNWQRTLDNKVTLLFERYTQVAPIQDEGFQKHYFSFAAYNEVCRRADTREPILTDYIGMIRNIGGIREFGDATTNIISRRNIEIQNLNGNTLMLTLWNELATGFPITTLEDMEQPVIIAASSCWAKRHAGTIQLSSTPATAIYINPEVVEADHIEQAYKELMGSAPPLHLQQISRIATEDEPPVQTMTLGMIMEAATQTIMQQHFTTDAVIVKIDESKGWFFNRCRGCGNPIEEHMPHRHCQEPGTQPPANYSYCF</sequence>
<keyword evidence="2" id="KW-1133">Transmembrane helix</keyword>
<dbReference type="Gene3D" id="2.40.50.140">
    <property type="entry name" value="Nucleic acid-binding proteins"/>
    <property type="match status" value="2"/>
</dbReference>
<keyword evidence="4" id="KW-1185">Reference proteome</keyword>
<dbReference type="EMBL" id="PKPP01003667">
    <property type="protein sequence ID" value="PWA68283.1"/>
    <property type="molecule type" value="Genomic_DNA"/>
</dbReference>
<dbReference type="CDD" id="cd04481">
    <property type="entry name" value="RPA1_DBD_B_like"/>
    <property type="match status" value="1"/>
</dbReference>
<evidence type="ECO:0000313" key="3">
    <source>
        <dbReference type="EMBL" id="PWA68283.1"/>
    </source>
</evidence>